<gene>
    <name evidence="3" type="ORF">PCASD_06289</name>
</gene>
<reference evidence="3 4" key="1">
    <citation type="submission" date="2017-11" db="EMBL/GenBank/DDBJ databases">
        <title>De novo assembly and phasing of dikaryotic genomes from two isolates of Puccinia coronata f. sp. avenae, the causal agent of oat crown rust.</title>
        <authorList>
            <person name="Miller M.E."/>
            <person name="Zhang Y."/>
            <person name="Omidvar V."/>
            <person name="Sperschneider J."/>
            <person name="Schwessinger B."/>
            <person name="Raley C."/>
            <person name="Palmer J.M."/>
            <person name="Garnica D."/>
            <person name="Upadhyaya N."/>
            <person name="Rathjen J."/>
            <person name="Taylor J.M."/>
            <person name="Park R.F."/>
            <person name="Dodds P.N."/>
            <person name="Hirsch C.D."/>
            <person name="Kianian S.F."/>
            <person name="Figueroa M."/>
        </authorList>
    </citation>
    <scope>NUCLEOTIDE SEQUENCE [LARGE SCALE GENOMIC DNA]</scope>
    <source>
        <strain evidence="3">12SD80</strain>
    </source>
</reference>
<comment type="caution">
    <text evidence="3">The sequence shown here is derived from an EMBL/GenBank/DDBJ whole genome shotgun (WGS) entry which is preliminary data.</text>
</comment>
<feature type="compositionally biased region" description="Polar residues" evidence="2">
    <location>
        <begin position="91"/>
        <end position="102"/>
    </location>
</feature>
<dbReference type="EMBL" id="PGCI01000047">
    <property type="protein sequence ID" value="PLW45597.1"/>
    <property type="molecule type" value="Genomic_DNA"/>
</dbReference>
<protein>
    <submittedName>
        <fullName evidence="3">Uncharacterized protein</fullName>
    </submittedName>
</protein>
<dbReference type="PANTHER" id="PTHR33324">
    <property type="entry name" value="EXPRESSED PROTEIN"/>
    <property type="match status" value="1"/>
</dbReference>
<feature type="compositionally biased region" description="Basic residues" evidence="2">
    <location>
        <begin position="61"/>
        <end position="70"/>
    </location>
</feature>
<keyword evidence="1" id="KW-0175">Coiled coil</keyword>
<feature type="coiled-coil region" evidence="1">
    <location>
        <begin position="401"/>
        <end position="430"/>
    </location>
</feature>
<proteinExistence type="predicted"/>
<feature type="compositionally biased region" description="Polar residues" evidence="2">
    <location>
        <begin position="305"/>
        <end position="328"/>
    </location>
</feature>
<dbReference type="Proteomes" id="UP000235392">
    <property type="component" value="Unassembled WGS sequence"/>
</dbReference>
<evidence type="ECO:0000313" key="4">
    <source>
        <dbReference type="Proteomes" id="UP000235392"/>
    </source>
</evidence>
<sequence>MSDQQSTPAQQRSLQSLTTSVVPSIGNTAGVSAADSTDQAAEESTDPNPPSSNMESTQGSRGRRQGRGRGRGIGNCGLATRGTGACENAPRQGNKSWTQSKNNKGKSELDLIVDWLMVEGNYQMWHSSEMSKRDVCEEVLIYLAKNGFEDQGRNWKGVEQQITRLEKKFRDALAFKDQTGQGILEEGQELQRQIGDPGDNSGANFVETAKNHIKVLIRKQCPYFYGLEPVMGDWPSAAPMARMEQGNDDPVDASPDHSEIGGKDKESANSASNDKSLPEQLPPQASGRASQTPSNHPRRLHPPASVQNPHGLQRASSSCLQSQESGLSSRKRKTYAEQIASKFLPSKKDMAADRAASHDIAKQMAESNARMVQAATDVARSLCNQANQGMSSEPKMQSLQLRDKELDIKMKELKVAKQEHESKRLKLKASAFEQAAMMQDFLKAGLKYNEAMSATITWLGPQTQTEAAGKPNSASQGLEDQEGASQA</sequence>
<evidence type="ECO:0000256" key="2">
    <source>
        <dbReference type="SAM" id="MobiDB-lite"/>
    </source>
</evidence>
<feature type="compositionally biased region" description="Basic and acidic residues" evidence="2">
    <location>
        <begin position="254"/>
        <end position="267"/>
    </location>
</feature>
<feature type="region of interest" description="Disordered" evidence="2">
    <location>
        <begin position="238"/>
        <end position="333"/>
    </location>
</feature>
<feature type="compositionally biased region" description="Polar residues" evidence="2">
    <location>
        <begin position="1"/>
        <end position="39"/>
    </location>
</feature>
<name>A0A2N5V6H7_9BASI</name>
<evidence type="ECO:0000256" key="1">
    <source>
        <dbReference type="SAM" id="Coils"/>
    </source>
</evidence>
<evidence type="ECO:0000313" key="3">
    <source>
        <dbReference type="EMBL" id="PLW45597.1"/>
    </source>
</evidence>
<dbReference type="AlphaFoldDB" id="A0A2N5V6H7"/>
<accession>A0A2N5V6H7</accession>
<dbReference type="PANTHER" id="PTHR33324:SF2">
    <property type="entry name" value="MYB_SANT-LIKE DNA-BINDING DOMAIN-CONTAINING PROTEIN"/>
    <property type="match status" value="1"/>
</dbReference>
<feature type="region of interest" description="Disordered" evidence="2">
    <location>
        <begin position="1"/>
        <end position="104"/>
    </location>
</feature>
<organism evidence="3 4">
    <name type="scientific">Puccinia coronata f. sp. avenae</name>
    <dbReference type="NCBI Taxonomy" id="200324"/>
    <lineage>
        <taxon>Eukaryota</taxon>
        <taxon>Fungi</taxon>
        <taxon>Dikarya</taxon>
        <taxon>Basidiomycota</taxon>
        <taxon>Pucciniomycotina</taxon>
        <taxon>Pucciniomycetes</taxon>
        <taxon>Pucciniales</taxon>
        <taxon>Pucciniaceae</taxon>
        <taxon>Puccinia</taxon>
    </lineage>
</organism>
<feature type="region of interest" description="Disordered" evidence="2">
    <location>
        <begin position="462"/>
        <end position="487"/>
    </location>
</feature>